<dbReference type="InterPro" id="IPR025110">
    <property type="entry name" value="AMP-bd_C"/>
</dbReference>
<feature type="domain" description="AMP-dependent synthetase/ligase" evidence="2">
    <location>
        <begin position="36"/>
        <end position="448"/>
    </location>
</feature>
<dbReference type="RefSeq" id="WP_062129754.1">
    <property type="nucleotide sequence ID" value="NZ_LRBG01000022.1"/>
</dbReference>
<evidence type="ECO:0000259" key="3">
    <source>
        <dbReference type="Pfam" id="PF13193"/>
    </source>
</evidence>
<organism evidence="4 5">
    <name type="scientific">Paraburkholderia monticola</name>
    <dbReference type="NCBI Taxonomy" id="1399968"/>
    <lineage>
        <taxon>Bacteria</taxon>
        <taxon>Pseudomonadati</taxon>
        <taxon>Pseudomonadota</taxon>
        <taxon>Betaproteobacteria</taxon>
        <taxon>Burkholderiales</taxon>
        <taxon>Burkholderiaceae</taxon>
        <taxon>Paraburkholderia</taxon>
    </lineage>
</organism>
<dbReference type="Gene3D" id="3.30.300.30">
    <property type="match status" value="1"/>
</dbReference>
<proteinExistence type="predicted"/>
<dbReference type="NCBIfam" id="NF005714">
    <property type="entry name" value="PRK07529.1"/>
    <property type="match status" value="1"/>
</dbReference>
<keyword evidence="5" id="KW-1185">Reference proteome</keyword>
<reference evidence="4 5" key="1">
    <citation type="journal article" date="2015" name="Int. J. Syst. Evol. Microbiol.">
        <title>Burkholderia monticola sp. nov., isolated from mountain soil.</title>
        <authorList>
            <person name="Baek I."/>
            <person name="Seo B."/>
            <person name="Lee I."/>
            <person name="Yi H."/>
            <person name="Chun J."/>
        </authorList>
    </citation>
    <scope>NUCLEOTIDE SEQUENCE [LARGE SCALE GENOMIC DNA]</scope>
    <source>
        <strain evidence="4 5">JC2948</strain>
    </source>
</reference>
<dbReference type="PANTHER" id="PTHR43767:SF1">
    <property type="entry name" value="NONRIBOSOMAL PEPTIDE SYNTHASE PES1 (EUROFUNG)-RELATED"/>
    <property type="match status" value="1"/>
</dbReference>
<dbReference type="PANTHER" id="PTHR43767">
    <property type="entry name" value="LONG-CHAIN-FATTY-ACID--COA LIGASE"/>
    <property type="match status" value="1"/>
</dbReference>
<dbReference type="InterPro" id="IPR050237">
    <property type="entry name" value="ATP-dep_AMP-bd_enzyme"/>
</dbReference>
<dbReference type="InterPro" id="IPR000873">
    <property type="entry name" value="AMP-dep_synth/lig_dom"/>
</dbReference>
<name>A0A149PN32_9BURK</name>
<dbReference type="PROSITE" id="PS00455">
    <property type="entry name" value="AMP_BINDING"/>
    <property type="match status" value="1"/>
</dbReference>
<accession>A0A149PN32</accession>
<comment type="caution">
    <text evidence="4">The sequence shown here is derived from an EMBL/GenBank/DDBJ whole genome shotgun (WGS) entry which is preliminary data.</text>
</comment>
<dbReference type="GO" id="GO:0016878">
    <property type="term" value="F:acid-thiol ligase activity"/>
    <property type="evidence" value="ECO:0007669"/>
    <property type="project" value="UniProtKB-ARBA"/>
</dbReference>
<evidence type="ECO:0000256" key="1">
    <source>
        <dbReference type="SAM" id="MobiDB-lite"/>
    </source>
</evidence>
<sequence>MKGVENVHDVLAIEMQGQLADLPSSTYEMICRGAAINPSAPALSFFAASNDYRNAECWTYSELVRDVTRTANMFARLGVQRDSVVAYVLPNLPETHLVIWGGEAAGIVCAINPLLESEAIGELLNASGASVLVTLAPFPGTDLWQKVQAVLHKVPCLQHLVLVNPANRMPGEKGLVGRVSKPGTGSNLHEPGGIHGAVPAHVGIHDFSTDMARECGKALSSTRRIKIDDVSSFFCTGGTTGLPKIAILRHGNEVANARNAGQFFGESIGPGKTIFCGLPLFHVNAVMVTGLLAFSRGAHVVLGTPQGYRGEGVVKRFWEMVEHFRINFFSGVPTLFGSLLDVPVGDHDISSLEYGLCGAAPLPVELLRAFQARTEIRILEGYGLTEGTCVSSVNPPLGERRVGSIGLRLPGQEMKAVVVDENGRYVRDCLVDEVGQLVISGPNVFAGYVRPEQNVGIWMEGGDGGRWLNTGDLGRCDPDGYFWLTGRKKELIIRGGHNIDPAAIEEPLHRHPAVQIAAAVGRPDMHAGELPVAYVQLKPGTTATEAELAEFLRREINERAALPKGIRIVDAMPLTGVGKIFKPALKRRETADALESALAEAGVEDATVSLLDDPSRGISLHVELGDSAFEALATSALGRFPFAFSISAAARPSRAQQPTDTDPAATGAQGRPT</sequence>
<dbReference type="Pfam" id="PF13193">
    <property type="entry name" value="AMP-binding_C"/>
    <property type="match status" value="1"/>
</dbReference>
<gene>
    <name evidence="4" type="ORF">CI15_18665</name>
</gene>
<feature type="domain" description="AMP-binding enzyme C-terminal" evidence="3">
    <location>
        <begin position="504"/>
        <end position="579"/>
    </location>
</feature>
<dbReference type="Proteomes" id="UP000075613">
    <property type="component" value="Unassembled WGS sequence"/>
</dbReference>
<dbReference type="AlphaFoldDB" id="A0A149PN32"/>
<dbReference type="EMBL" id="LRBG01000022">
    <property type="protein sequence ID" value="KXU86465.1"/>
    <property type="molecule type" value="Genomic_DNA"/>
</dbReference>
<feature type="region of interest" description="Disordered" evidence="1">
    <location>
        <begin position="650"/>
        <end position="673"/>
    </location>
</feature>
<dbReference type="Pfam" id="PF00501">
    <property type="entry name" value="AMP-binding"/>
    <property type="match status" value="1"/>
</dbReference>
<dbReference type="InterPro" id="IPR042099">
    <property type="entry name" value="ANL_N_sf"/>
</dbReference>
<protein>
    <submittedName>
        <fullName evidence="4">Acyl-CoA synthetase</fullName>
    </submittedName>
</protein>
<dbReference type="InterPro" id="IPR045851">
    <property type="entry name" value="AMP-bd_C_sf"/>
</dbReference>
<evidence type="ECO:0000313" key="4">
    <source>
        <dbReference type="EMBL" id="KXU86465.1"/>
    </source>
</evidence>
<dbReference type="SUPFAM" id="SSF56801">
    <property type="entry name" value="Acetyl-CoA synthetase-like"/>
    <property type="match status" value="1"/>
</dbReference>
<evidence type="ECO:0000313" key="5">
    <source>
        <dbReference type="Proteomes" id="UP000075613"/>
    </source>
</evidence>
<dbReference type="Gene3D" id="3.40.50.12780">
    <property type="entry name" value="N-terminal domain of ligase-like"/>
    <property type="match status" value="1"/>
</dbReference>
<dbReference type="InterPro" id="IPR020845">
    <property type="entry name" value="AMP-binding_CS"/>
</dbReference>
<evidence type="ECO:0000259" key="2">
    <source>
        <dbReference type="Pfam" id="PF00501"/>
    </source>
</evidence>
<dbReference type="STRING" id="1399968.CI15_18665"/>
<dbReference type="OrthoDB" id="9766486at2"/>